<dbReference type="GO" id="GO:0007059">
    <property type="term" value="P:chromosome segregation"/>
    <property type="evidence" value="ECO:0007669"/>
    <property type="project" value="TreeGrafter"/>
</dbReference>
<feature type="domain" description="Centrosomin N-terminal motif 1" evidence="4">
    <location>
        <begin position="35"/>
        <end position="108"/>
    </location>
</feature>
<comment type="subcellular location">
    <subcellularLocation>
        <location evidence="1">Cytoplasm</location>
    </subcellularLocation>
</comment>
<reference evidence="5" key="1">
    <citation type="submission" date="2022-01" db="EMBL/GenBank/DDBJ databases">
        <authorList>
            <person name="King R."/>
        </authorList>
    </citation>
    <scope>NUCLEOTIDE SEQUENCE</scope>
</reference>
<feature type="coiled-coil region" evidence="3">
    <location>
        <begin position="180"/>
        <end position="242"/>
    </location>
</feature>
<dbReference type="GO" id="GO:0007099">
    <property type="term" value="P:centriole replication"/>
    <property type="evidence" value="ECO:0007669"/>
    <property type="project" value="TreeGrafter"/>
</dbReference>
<evidence type="ECO:0000313" key="6">
    <source>
        <dbReference type="Proteomes" id="UP001153620"/>
    </source>
</evidence>
<dbReference type="GO" id="GO:0043015">
    <property type="term" value="F:gamma-tubulin binding"/>
    <property type="evidence" value="ECO:0007669"/>
    <property type="project" value="TreeGrafter"/>
</dbReference>
<organism evidence="5 6">
    <name type="scientific">Chironomus riparius</name>
    <dbReference type="NCBI Taxonomy" id="315576"/>
    <lineage>
        <taxon>Eukaryota</taxon>
        <taxon>Metazoa</taxon>
        <taxon>Ecdysozoa</taxon>
        <taxon>Arthropoda</taxon>
        <taxon>Hexapoda</taxon>
        <taxon>Insecta</taxon>
        <taxon>Pterygota</taxon>
        <taxon>Neoptera</taxon>
        <taxon>Endopterygota</taxon>
        <taxon>Diptera</taxon>
        <taxon>Nematocera</taxon>
        <taxon>Chironomoidea</taxon>
        <taxon>Chironomidae</taxon>
        <taxon>Chironominae</taxon>
        <taxon>Chironomus</taxon>
    </lineage>
</organism>
<dbReference type="PANTHER" id="PTHR46930">
    <property type="entry name" value="CDK5 REGULATORY SUBUNIT-ASSOCIATED PROTEIN 2"/>
    <property type="match status" value="1"/>
</dbReference>
<gene>
    <name evidence="5" type="ORF">CHIRRI_LOCUS6946</name>
</gene>
<evidence type="ECO:0000256" key="2">
    <source>
        <dbReference type="ARBA" id="ARBA00022490"/>
    </source>
</evidence>
<dbReference type="GO" id="GO:0008017">
    <property type="term" value="F:microtubule binding"/>
    <property type="evidence" value="ECO:0007669"/>
    <property type="project" value="TreeGrafter"/>
</dbReference>
<keyword evidence="3" id="KW-0175">Coiled coil</keyword>
<dbReference type="AlphaFoldDB" id="A0A9N9RVG3"/>
<protein>
    <recommendedName>
        <fullName evidence="4">Centrosomin N-terminal motif 1 domain-containing protein</fullName>
    </recommendedName>
</protein>
<evidence type="ECO:0000259" key="4">
    <source>
        <dbReference type="Pfam" id="PF07989"/>
    </source>
</evidence>
<keyword evidence="2" id="KW-0963">Cytoplasm</keyword>
<sequence>MDEPRDSDLMELSAIEESNSSRLIHQSSLSKGFCVKEYEEAMDCLKKENFNLKLKVYFLEKNSNGTLQNNTTGIDNFQKQFTDIKAENEALSHELNEKQQLLQQASLAFELLEEEKTNSQSCAELLIKELNEKVKCLEQDNLKLNHALNDMNKSNLGNDTGYADFLGAVDFRDIELQRKVMEMSQLSEEYKQQVNSMQQEILKLNSMLKDSESRAAALKYERDEMQDKFENAESESKLLTSDLENELSVFKNKWASTQCELSDVEVKLKESEDERVKTLKYLTQCLQTLDENCQKITTLESMIDQKQASGIDSEGAKKDAEIGDLKMQIEKMNQQLKEVTSSELEAKNQEIQKLSQIISKIKSDENKNLSDTPRFSFDYLYESFNDLKFQQAMEIKKQSQTKVNELMHELVGLANSKTKEQFNQLKEQMGIVIEKQEIADNALNRCAELCSYTLDHVHKLAQFLSTLLENKEIRESLGNQSLLDIQNVLDKSVEFSRYSIDGRISAFPDLSMLGSLLTTTRDSISNIRERHIEIIKMDKSVQSTVYICQSCDDLKFQLNAFSEEFEELKKINQLLEDEICEYREKLDFHDGEIKKCNDEIKSLIENEMETNVILKDSQNTVRLLQAEKINLLSKLDGNENLVQKLEKQIKDFEVDLETNWMLKCDHNKYIKKIKDDVVNAEAQTAAIRFELEEIRKLYPKFKSNRARLSIEDDQENQIKLDNFESVQNQNNCKVDIGDIQVTTNKLEFSDDDQHQQSLIPTASSSNISCRNCPKYKGQIIELKKYLQACYEKLKKQSFQKNLIDRNVQQQLNETENFMQHARSNMENILKSKENLN</sequence>
<dbReference type="GO" id="GO:0046600">
    <property type="term" value="P:negative regulation of centriole replication"/>
    <property type="evidence" value="ECO:0007669"/>
    <property type="project" value="TreeGrafter"/>
</dbReference>
<evidence type="ECO:0000256" key="1">
    <source>
        <dbReference type="ARBA" id="ARBA00004496"/>
    </source>
</evidence>
<dbReference type="InterPro" id="IPR042791">
    <property type="entry name" value="CDK5RAP2"/>
</dbReference>
<evidence type="ECO:0000256" key="3">
    <source>
        <dbReference type="SAM" id="Coils"/>
    </source>
</evidence>
<dbReference type="OrthoDB" id="10255000at2759"/>
<dbReference type="EMBL" id="OU895878">
    <property type="protein sequence ID" value="CAG9804051.1"/>
    <property type="molecule type" value="Genomic_DNA"/>
</dbReference>
<keyword evidence="6" id="KW-1185">Reference proteome</keyword>
<reference evidence="5" key="2">
    <citation type="submission" date="2022-10" db="EMBL/GenBank/DDBJ databases">
        <authorList>
            <consortium name="ENA_rothamsted_submissions"/>
            <consortium name="culmorum"/>
            <person name="King R."/>
        </authorList>
    </citation>
    <scope>NUCLEOTIDE SEQUENCE</scope>
</reference>
<dbReference type="Proteomes" id="UP001153620">
    <property type="component" value="Chromosome 2"/>
</dbReference>
<accession>A0A9N9RVG3</accession>
<proteinExistence type="predicted"/>
<name>A0A9N9RVG3_9DIPT</name>
<dbReference type="Pfam" id="PF07989">
    <property type="entry name" value="Cnn_1N"/>
    <property type="match status" value="1"/>
</dbReference>
<dbReference type="PANTHER" id="PTHR46930:SF1">
    <property type="entry name" value="CDK5 REGULATORY SUBUNIT-ASSOCIATED PROTEIN 2"/>
    <property type="match status" value="1"/>
</dbReference>
<dbReference type="GO" id="GO:0097431">
    <property type="term" value="C:mitotic spindle pole"/>
    <property type="evidence" value="ECO:0007669"/>
    <property type="project" value="TreeGrafter"/>
</dbReference>
<dbReference type="InterPro" id="IPR012943">
    <property type="entry name" value="Cnn_1N"/>
</dbReference>
<dbReference type="GO" id="GO:0001578">
    <property type="term" value="P:microtubule bundle formation"/>
    <property type="evidence" value="ECO:0007669"/>
    <property type="project" value="TreeGrafter"/>
</dbReference>
<dbReference type="GO" id="GO:0090266">
    <property type="term" value="P:regulation of mitotic cell cycle spindle assembly checkpoint"/>
    <property type="evidence" value="ECO:0007669"/>
    <property type="project" value="TreeGrafter"/>
</dbReference>
<feature type="coiled-coil region" evidence="3">
    <location>
        <begin position="322"/>
        <end position="364"/>
    </location>
</feature>
<dbReference type="GO" id="GO:0000242">
    <property type="term" value="C:pericentriolar material"/>
    <property type="evidence" value="ECO:0007669"/>
    <property type="project" value="TreeGrafter"/>
</dbReference>
<feature type="coiled-coil region" evidence="3">
    <location>
        <begin position="558"/>
        <end position="655"/>
    </location>
</feature>
<feature type="coiled-coil region" evidence="3">
    <location>
        <begin position="35"/>
        <end position="147"/>
    </location>
</feature>
<dbReference type="GO" id="GO:0000132">
    <property type="term" value="P:establishment of mitotic spindle orientation"/>
    <property type="evidence" value="ECO:0007669"/>
    <property type="project" value="TreeGrafter"/>
</dbReference>
<dbReference type="GO" id="GO:0035371">
    <property type="term" value="C:microtubule plus-end"/>
    <property type="evidence" value="ECO:0007669"/>
    <property type="project" value="TreeGrafter"/>
</dbReference>
<dbReference type="GO" id="GO:0005737">
    <property type="term" value="C:cytoplasm"/>
    <property type="evidence" value="ECO:0007669"/>
    <property type="project" value="UniProtKB-SubCell"/>
</dbReference>
<evidence type="ECO:0000313" key="5">
    <source>
        <dbReference type="EMBL" id="CAG9804051.1"/>
    </source>
</evidence>